<reference evidence="1 2" key="1">
    <citation type="submission" date="2021-05" db="EMBL/GenBank/DDBJ databases">
        <title>Mycobacterium acidophilum sp. nov., an extremely acid-tolerant member of the genus Mycobacterium.</title>
        <authorList>
            <person name="Xia J."/>
        </authorList>
    </citation>
    <scope>NUCLEOTIDE SEQUENCE [LARGE SCALE GENOMIC DNA]</scope>
    <source>
        <strain evidence="1 2">M1</strain>
    </source>
</reference>
<comment type="caution">
    <text evidence="1">The sequence shown here is derived from an EMBL/GenBank/DDBJ whole genome shotgun (WGS) entry which is preliminary data.</text>
</comment>
<dbReference type="EMBL" id="JAHCLR010000036">
    <property type="protein sequence ID" value="MBS9535115.1"/>
    <property type="molecule type" value="Genomic_DNA"/>
</dbReference>
<organism evidence="1 2">
    <name type="scientific">Mycolicibacter acidiphilus</name>
    <dbReference type="NCBI Taxonomy" id="2835306"/>
    <lineage>
        <taxon>Bacteria</taxon>
        <taxon>Bacillati</taxon>
        <taxon>Actinomycetota</taxon>
        <taxon>Actinomycetes</taxon>
        <taxon>Mycobacteriales</taxon>
        <taxon>Mycobacteriaceae</taxon>
        <taxon>Mycolicibacter</taxon>
    </lineage>
</organism>
<evidence type="ECO:0000313" key="2">
    <source>
        <dbReference type="Proteomes" id="UP001519535"/>
    </source>
</evidence>
<gene>
    <name evidence="1" type="ORF">KIH27_16120</name>
</gene>
<dbReference type="RefSeq" id="WP_214093977.1">
    <property type="nucleotide sequence ID" value="NZ_JAHCLR010000036.1"/>
</dbReference>
<sequence>MTTDPDRNPEFLNARVTWHPRGGSPVTVQSDYLNAWGVPVLNCGMGEILRDLGIILPTDTHVRITLEVNRQLAQHDWAVIKCPHGIARLEVLR</sequence>
<evidence type="ECO:0000313" key="1">
    <source>
        <dbReference type="EMBL" id="MBS9535115.1"/>
    </source>
</evidence>
<proteinExistence type="predicted"/>
<protein>
    <submittedName>
        <fullName evidence="1">Uncharacterized protein</fullName>
    </submittedName>
</protein>
<keyword evidence="2" id="KW-1185">Reference proteome</keyword>
<dbReference type="Proteomes" id="UP001519535">
    <property type="component" value="Unassembled WGS sequence"/>
</dbReference>
<accession>A0ABS5RLF1</accession>
<name>A0ABS5RLF1_9MYCO</name>